<evidence type="ECO:0000313" key="2">
    <source>
        <dbReference type="Proteomes" id="UP001153332"/>
    </source>
</evidence>
<dbReference type="Proteomes" id="UP001153332">
    <property type="component" value="Unassembled WGS sequence"/>
</dbReference>
<proteinExistence type="predicted"/>
<dbReference type="EMBL" id="JAPUUL010000546">
    <property type="protein sequence ID" value="KAJ8130237.1"/>
    <property type="molecule type" value="Genomic_DNA"/>
</dbReference>
<gene>
    <name evidence="1" type="ORF">O1611_g3391</name>
</gene>
<reference evidence="1" key="1">
    <citation type="submission" date="2022-12" db="EMBL/GenBank/DDBJ databases">
        <title>Genome Sequence of Lasiodiplodia mahajangana.</title>
        <authorList>
            <person name="Buettner E."/>
        </authorList>
    </citation>
    <scope>NUCLEOTIDE SEQUENCE</scope>
    <source>
        <strain evidence="1">VT137</strain>
    </source>
</reference>
<comment type="caution">
    <text evidence="1">The sequence shown here is derived from an EMBL/GenBank/DDBJ whole genome shotgun (WGS) entry which is preliminary data.</text>
</comment>
<protein>
    <submittedName>
        <fullName evidence="1">Uncharacterized protein</fullName>
    </submittedName>
</protein>
<keyword evidence="2" id="KW-1185">Reference proteome</keyword>
<organism evidence="1 2">
    <name type="scientific">Lasiodiplodia mahajangana</name>
    <dbReference type="NCBI Taxonomy" id="1108764"/>
    <lineage>
        <taxon>Eukaryota</taxon>
        <taxon>Fungi</taxon>
        <taxon>Dikarya</taxon>
        <taxon>Ascomycota</taxon>
        <taxon>Pezizomycotina</taxon>
        <taxon>Dothideomycetes</taxon>
        <taxon>Dothideomycetes incertae sedis</taxon>
        <taxon>Botryosphaeriales</taxon>
        <taxon>Botryosphaeriaceae</taxon>
        <taxon>Lasiodiplodia</taxon>
    </lineage>
</organism>
<accession>A0ACC2JRW8</accession>
<name>A0ACC2JRW8_9PEZI</name>
<evidence type="ECO:0000313" key="1">
    <source>
        <dbReference type="EMBL" id="KAJ8130237.1"/>
    </source>
</evidence>
<sequence length="428" mass="47487">MDGPDPYGFGDEFIQFGGLENPNPNPAPARYPPGFAAQAALDEQQKLNVGLGNQLQAARNAIVRAVARELRTTFAHSRAWEFEKTLGNGSYGLTVLLRDRDPLNTRHRRRVVLKRSVTVELGDRDLINEMIFLKVLRGNAHIVQLIAATPDTGDFKKRRASLIRRAVGRIIGLFSIGWFRNPPQDVFGTLSISGGPALLLEFCENGDLVTLIDRAVTNELTLPNRLLWSFFLCLCRAAIGMAWPKEGDAGAPQEIEEIRRRDPRGIVHRDIAARNIVINTTENDVPEHALAPKLKLIDFGMARESGEGAAALSLNIIDLCAVMITLITRRHFRIEFGNPGLYNGIETYATGIIPPYIAGENPAPNLDPELRTLIVECMSINERRRPAIEVILRRVREGAEKNASTYVNSAQESDLAIKQLIDQLLHDA</sequence>